<dbReference type="InParanoid" id="A0A4S2MUB3"/>
<dbReference type="SMART" id="SM00240">
    <property type="entry name" value="FHA"/>
    <property type="match status" value="2"/>
</dbReference>
<gene>
    <name evidence="14" type="ORF">EX30DRAFT_68949</name>
</gene>
<evidence type="ECO:0000256" key="1">
    <source>
        <dbReference type="ARBA" id="ARBA00005575"/>
    </source>
</evidence>
<dbReference type="InterPro" id="IPR008271">
    <property type="entry name" value="Ser/Thr_kinase_AS"/>
</dbReference>
<dbReference type="FunFam" id="3.30.200.20:FF:000042">
    <property type="entry name" value="Aurora kinase A"/>
    <property type="match status" value="1"/>
</dbReference>
<dbReference type="InterPro" id="IPR030616">
    <property type="entry name" value="Aur-like"/>
</dbReference>
<dbReference type="AlphaFoldDB" id="A0A4S2MUB3"/>
<feature type="binding site" evidence="8">
    <location>
        <position position="330"/>
    </location>
    <ligand>
        <name>ATP</name>
        <dbReference type="ChEBI" id="CHEBI:30616"/>
    </ligand>
</feature>
<keyword evidence="6 8" id="KW-0067">ATP-binding</keyword>
<feature type="binding site" evidence="8">
    <location>
        <position position="447"/>
    </location>
    <ligand>
        <name>ATP</name>
        <dbReference type="ChEBI" id="CHEBI:30616"/>
    </ligand>
</feature>
<dbReference type="PROSITE" id="PS50011">
    <property type="entry name" value="PROTEIN_KINASE_DOM"/>
    <property type="match status" value="1"/>
</dbReference>
<feature type="region of interest" description="Disordered" evidence="11">
    <location>
        <begin position="488"/>
        <end position="514"/>
    </location>
</feature>
<dbReference type="InterPro" id="IPR011009">
    <property type="entry name" value="Kinase-like_dom_sf"/>
</dbReference>
<dbReference type="GO" id="GO:0004674">
    <property type="term" value="F:protein serine/threonine kinase activity"/>
    <property type="evidence" value="ECO:0007669"/>
    <property type="project" value="UniProtKB-KW"/>
</dbReference>
<evidence type="ECO:0000256" key="6">
    <source>
        <dbReference type="ARBA" id="ARBA00022840"/>
    </source>
</evidence>
<evidence type="ECO:0000256" key="11">
    <source>
        <dbReference type="SAM" id="MobiDB-lite"/>
    </source>
</evidence>
<protein>
    <submittedName>
        <fullName evidence="14">Pkinase-domain-containing protein</fullName>
    </submittedName>
</protein>
<dbReference type="GO" id="GO:0005524">
    <property type="term" value="F:ATP binding"/>
    <property type="evidence" value="ECO:0007669"/>
    <property type="project" value="UniProtKB-UniRule"/>
</dbReference>
<name>A0A4S2MUB3_9PEZI</name>
<evidence type="ECO:0000256" key="4">
    <source>
        <dbReference type="ARBA" id="ARBA00022741"/>
    </source>
</evidence>
<dbReference type="PROSITE" id="PS00108">
    <property type="entry name" value="PROTEIN_KINASE_ST"/>
    <property type="match status" value="1"/>
</dbReference>
<feature type="region of interest" description="Disordered" evidence="11">
    <location>
        <begin position="848"/>
        <end position="876"/>
    </location>
</feature>
<dbReference type="SMART" id="SM00220">
    <property type="entry name" value="S_TKc"/>
    <property type="match status" value="1"/>
</dbReference>
<evidence type="ECO:0000313" key="14">
    <source>
        <dbReference type="EMBL" id="TGZ80084.1"/>
    </source>
</evidence>
<proteinExistence type="inferred from homology"/>
<dbReference type="Gene3D" id="2.60.200.20">
    <property type="match status" value="2"/>
</dbReference>
<dbReference type="PROSITE" id="PS50006">
    <property type="entry name" value="FHA_DOMAIN"/>
    <property type="match status" value="2"/>
</dbReference>
<dbReference type="Pfam" id="PF00069">
    <property type="entry name" value="Pkinase"/>
    <property type="match status" value="2"/>
</dbReference>
<dbReference type="CDD" id="cd05117">
    <property type="entry name" value="STKc_CAMK"/>
    <property type="match status" value="1"/>
</dbReference>
<dbReference type="SUPFAM" id="SSF56112">
    <property type="entry name" value="Protein kinase-like (PK-like)"/>
    <property type="match status" value="1"/>
</dbReference>
<dbReference type="PANTHER" id="PTHR24350">
    <property type="entry name" value="SERINE/THREONINE-PROTEIN KINASE IAL-RELATED"/>
    <property type="match status" value="1"/>
</dbReference>
<accession>A0A4S2MUB3</accession>
<comment type="similarity">
    <text evidence="1">Belongs to the protein kinase superfamily. CAMK Ser/Thr protein kinase family. CHEK2 subfamily.</text>
</comment>
<feature type="binding site" evidence="10">
    <location>
        <position position="334"/>
    </location>
    <ligand>
        <name>ATP</name>
        <dbReference type="ChEBI" id="CHEBI:30616"/>
    </ligand>
</feature>
<keyword evidence="5 14" id="KW-0418">Kinase</keyword>
<evidence type="ECO:0000256" key="8">
    <source>
        <dbReference type="PIRSR" id="PIRSR630616-2"/>
    </source>
</evidence>
<dbReference type="Pfam" id="PF00498">
    <property type="entry name" value="FHA"/>
    <property type="match status" value="2"/>
</dbReference>
<feature type="domain" description="FHA" evidence="12">
    <location>
        <begin position="952"/>
        <end position="1023"/>
    </location>
</feature>
<dbReference type="InterPro" id="IPR008984">
    <property type="entry name" value="SMAD_FHA_dom_sf"/>
</dbReference>
<dbReference type="InterPro" id="IPR000253">
    <property type="entry name" value="FHA_dom"/>
</dbReference>
<feature type="cross-link" description="Glycyl lysine isopeptide (Lys-Gly) (interchain with G-Cter in SUMO2)" evidence="9">
    <location>
        <position position="428"/>
    </location>
</feature>
<keyword evidence="2" id="KW-0723">Serine/threonine-protein kinase</keyword>
<feature type="compositionally biased region" description="Basic and acidic residues" evidence="11">
    <location>
        <begin position="488"/>
        <end position="504"/>
    </location>
</feature>
<evidence type="ECO:0000256" key="7">
    <source>
        <dbReference type="PIRSR" id="PIRSR630616-1"/>
    </source>
</evidence>
<feature type="compositionally biased region" description="Polar residues" evidence="11">
    <location>
        <begin position="867"/>
        <end position="876"/>
    </location>
</feature>
<reference evidence="14 15" key="1">
    <citation type="submission" date="2019-04" db="EMBL/GenBank/DDBJ databases">
        <title>Comparative genomics and transcriptomics to analyze fruiting body development in filamentous ascomycetes.</title>
        <authorList>
            <consortium name="DOE Joint Genome Institute"/>
            <person name="Lutkenhaus R."/>
            <person name="Traeger S."/>
            <person name="Breuer J."/>
            <person name="Kuo A."/>
            <person name="Lipzen A."/>
            <person name="Pangilinan J."/>
            <person name="Dilworth D."/>
            <person name="Sandor L."/>
            <person name="Poggeler S."/>
            <person name="Barry K."/>
            <person name="Grigoriev I.V."/>
            <person name="Nowrousian M."/>
        </authorList>
    </citation>
    <scope>NUCLEOTIDE SEQUENCE [LARGE SCALE GENOMIC DNA]</scope>
    <source>
        <strain evidence="14 15">CBS 389.68</strain>
    </source>
</reference>
<keyword evidence="3" id="KW-0808">Transferase</keyword>
<keyword evidence="15" id="KW-1185">Reference proteome</keyword>
<evidence type="ECO:0000313" key="15">
    <source>
        <dbReference type="Proteomes" id="UP000298138"/>
    </source>
</evidence>
<evidence type="ECO:0000256" key="2">
    <source>
        <dbReference type="ARBA" id="ARBA00022527"/>
    </source>
</evidence>
<dbReference type="InterPro" id="IPR017441">
    <property type="entry name" value="Protein_kinase_ATP_BS"/>
</dbReference>
<dbReference type="Proteomes" id="UP000298138">
    <property type="component" value="Unassembled WGS sequence"/>
</dbReference>
<dbReference type="STRING" id="341454.A0A4S2MUB3"/>
<dbReference type="EMBL" id="ML220127">
    <property type="protein sequence ID" value="TGZ80084.1"/>
    <property type="molecule type" value="Genomic_DNA"/>
</dbReference>
<feature type="domain" description="Protein kinase" evidence="13">
    <location>
        <begin position="301"/>
        <end position="597"/>
    </location>
</feature>
<feature type="domain" description="FHA" evidence="12">
    <location>
        <begin position="109"/>
        <end position="164"/>
    </location>
</feature>
<evidence type="ECO:0000259" key="12">
    <source>
        <dbReference type="PROSITE" id="PS50006"/>
    </source>
</evidence>
<evidence type="ECO:0000256" key="9">
    <source>
        <dbReference type="PIRSR" id="PIRSR630616-3"/>
    </source>
</evidence>
<dbReference type="SUPFAM" id="SSF49879">
    <property type="entry name" value="SMAD/FHA domain"/>
    <property type="match status" value="2"/>
</dbReference>
<evidence type="ECO:0000256" key="10">
    <source>
        <dbReference type="PROSITE-ProRule" id="PRU10141"/>
    </source>
</evidence>
<dbReference type="PROSITE" id="PS00107">
    <property type="entry name" value="PROTEIN_KINASE_ATP"/>
    <property type="match status" value="1"/>
</dbReference>
<sequence>MEDYDEEPTQLATQQLPDHNGIAPSELTGQDYSNVIAFLHPCSTAAHVVVRLSSKRNPNMVAKLPTPEDKELPDNSEIKENAATHNGAATAIDLVLKKYPGPKDPSIGFLFGRNQMKCDVHLGDVIPNQLRISNQHFRIYVNAKGAVMLEDMSTNGTYVDGKLIGKAGVLGTKRVLSAGSTIHICPSGPGCVDELIRFVVRIPKTSGRGFQSVRPPGETGPLVGIDPGTPHPMTPPAQTRPGLLRSPQTNLANARRNPRLPQDMSLHNNSPRVMPRRANPPMDTHNPYQPIHTQWAGHMDYSMSEQIGKGAFASVCMAYERRTGEAVAVKVIAKRTFANNIGTDRAGVKKEVDILERLVHPNIVRYIRHYEDKTHVSLIMELVEGGDLNGYLEQHKQMEESLTKEVTMQMLRGVEYIHSMGISHRDIKPDNILIASQAPKFLIKISDFGLAKMVKNEETFLKTFCGTMLYLAPEVFPGYQTALDDKANEGTTKRKRLPHDDGGRQGKKPPRRPYNQAVDMWSLGCVVYALLCGSPPFAGKNQDEMCRLVVKGEFDEQRLRGHVGIDNDKCVDFIRQLLQVAPERRMMEHEAMKHPWVYAESSFRSYEEYAEDDIKGVFYNQQGHAVVDAAYRRQAFIDLDDDEDLESDDENLPPPQPPQLPREVINKELGELGGSLSEMNVGQFPGHDFTGEASSSSISEPEMFEPVAESAKLYSQPMSTGLSVIDRELQDSRRIGEDRLDSDVIPMGLSPFEPPFQSRPAQHHIIDSEYSHYATPVGVEDPNIIESDDGDSLIVHDPGSLHGADEEFNHINFVANSADPSAFTTPPPPDRRARKAVASFSFADEPAAVPNFSPESLKTRSPRTPGALNNRTPQQPSRLRMNAIASTFKPFTPDGPMPPVQQITSPRTALADTTNTTTFTRPYAPWGRVTVIPGSIPLDNFPTQISFLDQVIKFGRASNADYKPPDPRISKHHVAIQINYPNKDMQSDPLVSRIEGNWKPDQDMVVMINVKGRCGVWVNGKVYKAGTVVQLCHGDELLLFKDASRNEFFGFKVELFVGLVHPDQRMDSGVL</sequence>
<keyword evidence="4 8" id="KW-0547">Nucleotide-binding</keyword>
<evidence type="ECO:0000256" key="5">
    <source>
        <dbReference type="ARBA" id="ARBA00022777"/>
    </source>
</evidence>
<dbReference type="Gene3D" id="1.10.510.10">
    <property type="entry name" value="Transferase(Phosphotransferase) domain 1"/>
    <property type="match status" value="1"/>
</dbReference>
<organism evidence="14 15">
    <name type="scientific">Ascodesmis nigricans</name>
    <dbReference type="NCBI Taxonomy" id="341454"/>
    <lineage>
        <taxon>Eukaryota</taxon>
        <taxon>Fungi</taxon>
        <taxon>Dikarya</taxon>
        <taxon>Ascomycota</taxon>
        <taxon>Pezizomycotina</taxon>
        <taxon>Pezizomycetes</taxon>
        <taxon>Pezizales</taxon>
        <taxon>Ascodesmidaceae</taxon>
        <taxon>Ascodesmis</taxon>
    </lineage>
</organism>
<feature type="region of interest" description="Disordered" evidence="11">
    <location>
        <begin position="643"/>
        <end position="662"/>
    </location>
</feature>
<evidence type="ECO:0000259" key="13">
    <source>
        <dbReference type="PROSITE" id="PS50011"/>
    </source>
</evidence>
<evidence type="ECO:0000256" key="3">
    <source>
        <dbReference type="ARBA" id="ARBA00022679"/>
    </source>
</evidence>
<feature type="region of interest" description="Disordered" evidence="11">
    <location>
        <begin position="209"/>
        <end position="245"/>
    </location>
</feature>
<dbReference type="InterPro" id="IPR000719">
    <property type="entry name" value="Prot_kinase_dom"/>
</dbReference>
<dbReference type="OrthoDB" id="504170at2759"/>
<feature type="active site" description="Proton acceptor" evidence="7">
    <location>
        <position position="426"/>
    </location>
</feature>